<keyword evidence="3 10" id="KW-0285">Flavoprotein</keyword>
<keyword evidence="5 10" id="KW-0479">Metal-binding</keyword>
<evidence type="ECO:0000256" key="4">
    <source>
        <dbReference type="ARBA" id="ARBA00022679"/>
    </source>
</evidence>
<protein>
    <recommendedName>
        <fullName evidence="2 10">FAD:protein FMN transferase</fullName>
        <ecNumber evidence="1 10">2.7.1.180</ecNumber>
    </recommendedName>
    <alternativeName>
        <fullName evidence="8 10">Flavin transferase</fullName>
    </alternativeName>
</protein>
<evidence type="ECO:0000256" key="10">
    <source>
        <dbReference type="PIRNR" id="PIRNR006268"/>
    </source>
</evidence>
<dbReference type="PANTHER" id="PTHR30040">
    <property type="entry name" value="THIAMINE BIOSYNTHESIS LIPOPROTEIN APBE"/>
    <property type="match status" value="1"/>
</dbReference>
<comment type="catalytic activity">
    <reaction evidence="9 10">
        <text>L-threonyl-[protein] + FAD = FMN-L-threonyl-[protein] + AMP + H(+)</text>
        <dbReference type="Rhea" id="RHEA:36847"/>
        <dbReference type="Rhea" id="RHEA-COMP:11060"/>
        <dbReference type="Rhea" id="RHEA-COMP:11061"/>
        <dbReference type="ChEBI" id="CHEBI:15378"/>
        <dbReference type="ChEBI" id="CHEBI:30013"/>
        <dbReference type="ChEBI" id="CHEBI:57692"/>
        <dbReference type="ChEBI" id="CHEBI:74257"/>
        <dbReference type="ChEBI" id="CHEBI:456215"/>
        <dbReference type="EC" id="2.7.1.180"/>
    </reaction>
</comment>
<evidence type="ECO:0000256" key="5">
    <source>
        <dbReference type="ARBA" id="ARBA00022723"/>
    </source>
</evidence>
<keyword evidence="7 10" id="KW-0460">Magnesium</keyword>
<feature type="binding site" evidence="11">
    <location>
        <position position="175"/>
    </location>
    <ligand>
        <name>Mg(2+)</name>
        <dbReference type="ChEBI" id="CHEBI:18420"/>
    </ligand>
</feature>
<comment type="caution">
    <text evidence="12">The sequence shown here is derived from an EMBL/GenBank/DDBJ whole genome shotgun (WGS) entry which is preliminary data.</text>
</comment>
<evidence type="ECO:0000256" key="7">
    <source>
        <dbReference type="ARBA" id="ARBA00022842"/>
    </source>
</evidence>
<evidence type="ECO:0000256" key="8">
    <source>
        <dbReference type="ARBA" id="ARBA00031306"/>
    </source>
</evidence>
<dbReference type="Gene3D" id="3.10.520.10">
    <property type="entry name" value="ApbE-like domains"/>
    <property type="match status" value="1"/>
</dbReference>
<dbReference type="AlphaFoldDB" id="A0A643F9T3"/>
<comment type="similarity">
    <text evidence="10">Belongs to the ApbE family.</text>
</comment>
<dbReference type="InterPro" id="IPR003374">
    <property type="entry name" value="ApbE-like_sf"/>
</dbReference>
<dbReference type="OrthoDB" id="9778595at2"/>
<proteinExistence type="inferred from homology"/>
<evidence type="ECO:0000256" key="3">
    <source>
        <dbReference type="ARBA" id="ARBA00022630"/>
    </source>
</evidence>
<dbReference type="SUPFAM" id="SSF143631">
    <property type="entry name" value="ApbE-like"/>
    <property type="match status" value="1"/>
</dbReference>
<dbReference type="RefSeq" id="WP_151125152.1">
    <property type="nucleotide sequence ID" value="NZ_CP088081.1"/>
</dbReference>
<evidence type="ECO:0000313" key="13">
    <source>
        <dbReference type="Proteomes" id="UP000430120"/>
    </source>
</evidence>
<evidence type="ECO:0000256" key="6">
    <source>
        <dbReference type="ARBA" id="ARBA00022827"/>
    </source>
</evidence>
<evidence type="ECO:0000256" key="9">
    <source>
        <dbReference type="ARBA" id="ARBA00048540"/>
    </source>
</evidence>
<evidence type="ECO:0000313" key="12">
    <source>
        <dbReference type="EMBL" id="KAB0577718.1"/>
    </source>
</evidence>
<evidence type="ECO:0000256" key="2">
    <source>
        <dbReference type="ARBA" id="ARBA00016337"/>
    </source>
</evidence>
<organism evidence="12 13">
    <name type="scientific">Ideonella dechloratans</name>
    <dbReference type="NCBI Taxonomy" id="36863"/>
    <lineage>
        <taxon>Bacteria</taxon>
        <taxon>Pseudomonadati</taxon>
        <taxon>Pseudomonadota</taxon>
        <taxon>Betaproteobacteria</taxon>
        <taxon>Burkholderiales</taxon>
        <taxon>Sphaerotilaceae</taxon>
        <taxon>Ideonella</taxon>
    </lineage>
</organism>
<dbReference type="Proteomes" id="UP000430120">
    <property type="component" value="Unassembled WGS sequence"/>
</dbReference>
<reference evidence="12 13" key="1">
    <citation type="submission" date="2019-09" db="EMBL/GenBank/DDBJ databases">
        <title>Draft genome sequences of 48 bacterial type strains from the CCUG.</title>
        <authorList>
            <person name="Tunovic T."/>
            <person name="Pineiro-Iglesias B."/>
            <person name="Unosson C."/>
            <person name="Inganas E."/>
            <person name="Ohlen M."/>
            <person name="Cardew S."/>
            <person name="Jensie-Markopoulos S."/>
            <person name="Salva-Serra F."/>
            <person name="Jaen-Luchoro D."/>
            <person name="Karlsson R."/>
            <person name="Svensson-Stadler L."/>
            <person name="Chun J."/>
            <person name="Moore E."/>
        </authorList>
    </citation>
    <scope>NUCLEOTIDE SEQUENCE [LARGE SCALE GENOMIC DNA]</scope>
    <source>
        <strain evidence="12 13">CCUG 30977</strain>
    </source>
</reference>
<dbReference type="Pfam" id="PF02424">
    <property type="entry name" value="ApbE"/>
    <property type="match status" value="1"/>
</dbReference>
<dbReference type="InterPro" id="IPR024932">
    <property type="entry name" value="ApbE"/>
</dbReference>
<feature type="binding site" evidence="11">
    <location>
        <position position="294"/>
    </location>
    <ligand>
        <name>Mg(2+)</name>
        <dbReference type="ChEBI" id="CHEBI:18420"/>
    </ligand>
</feature>
<evidence type="ECO:0000256" key="1">
    <source>
        <dbReference type="ARBA" id="ARBA00011955"/>
    </source>
</evidence>
<name>A0A643F9T3_IDEDE</name>
<keyword evidence="6 10" id="KW-0274">FAD</keyword>
<dbReference type="PANTHER" id="PTHR30040:SF2">
    <property type="entry name" value="FAD:PROTEIN FMN TRANSFERASE"/>
    <property type="match status" value="1"/>
</dbReference>
<dbReference type="EMBL" id="VZPB01000045">
    <property type="protein sequence ID" value="KAB0577718.1"/>
    <property type="molecule type" value="Genomic_DNA"/>
</dbReference>
<keyword evidence="13" id="KW-1185">Reference proteome</keyword>
<sequence>MFAPALPTAPRAQARVLIPAELSGPPAPWGQVLHTLGGDTMGTSWSVQLWAGAGLPERPLRRAIQAVLDDVVVQMSTWEPDALISRFNRLPAGESLVLPDGFALVIDTALQVARRSAGAFDPTVGAAVGRWGFGPAELAGPETDTAATPGWARLGWAPATHRLTQPGGLRLDLSAIAKGHAVDRVSAVLRDSGLPHHLVDIGGELSGQGLKPSGQPWWVDLEMPDPACPLPPTRVALHGLAVATSGDYRRWRLGAQGQRLSHTLDPRTGAPVAHAVASVTVLHPSAMWADAWATALMVLGPVEGLALAEAEDLPALWIERPTPAQAGWRETLSPALRALLA</sequence>
<comment type="cofactor">
    <cofactor evidence="11">
        <name>Mg(2+)</name>
        <dbReference type="ChEBI" id="CHEBI:18420"/>
    </cofactor>
    <cofactor evidence="11">
        <name>Mn(2+)</name>
        <dbReference type="ChEBI" id="CHEBI:29035"/>
    </cofactor>
    <text evidence="11">Magnesium. Can also use manganese.</text>
</comment>
<evidence type="ECO:0000256" key="11">
    <source>
        <dbReference type="PIRSR" id="PIRSR006268-2"/>
    </source>
</evidence>
<dbReference type="PIRSF" id="PIRSF006268">
    <property type="entry name" value="ApbE"/>
    <property type="match status" value="1"/>
</dbReference>
<dbReference type="GO" id="GO:0016740">
    <property type="term" value="F:transferase activity"/>
    <property type="evidence" value="ECO:0007669"/>
    <property type="project" value="UniProtKB-UniRule"/>
</dbReference>
<keyword evidence="4 10" id="KW-0808">Transferase</keyword>
<dbReference type="EC" id="2.7.1.180" evidence="1 10"/>
<gene>
    <name evidence="12" type="ORF">F7Q92_16255</name>
</gene>
<dbReference type="GO" id="GO:0046872">
    <property type="term" value="F:metal ion binding"/>
    <property type="evidence" value="ECO:0007669"/>
    <property type="project" value="UniProtKB-UniRule"/>
</dbReference>
<feature type="binding site" evidence="11">
    <location>
        <position position="290"/>
    </location>
    <ligand>
        <name>Mg(2+)</name>
        <dbReference type="ChEBI" id="CHEBI:18420"/>
    </ligand>
</feature>
<accession>A0A643F9T3</accession>